<dbReference type="EMBL" id="CACRXK020010617">
    <property type="protein sequence ID" value="CAB4019769.1"/>
    <property type="molecule type" value="Genomic_DNA"/>
</dbReference>
<organism evidence="2 3">
    <name type="scientific">Paramuricea clavata</name>
    <name type="common">Red gorgonian</name>
    <name type="synonym">Violescent sea-whip</name>
    <dbReference type="NCBI Taxonomy" id="317549"/>
    <lineage>
        <taxon>Eukaryota</taxon>
        <taxon>Metazoa</taxon>
        <taxon>Cnidaria</taxon>
        <taxon>Anthozoa</taxon>
        <taxon>Octocorallia</taxon>
        <taxon>Malacalcyonacea</taxon>
        <taxon>Plexauridae</taxon>
        <taxon>Paramuricea</taxon>
    </lineage>
</organism>
<sequence length="55" mass="6266">MSVKAEKGEERLRRNQGEPCNNQPRGTQGKTTNKQQPHQTGQFSVKKQRQLPSSM</sequence>
<comment type="caution">
    <text evidence="2">The sequence shown here is derived from an EMBL/GenBank/DDBJ whole genome shotgun (WGS) entry which is preliminary data.</text>
</comment>
<proteinExistence type="predicted"/>
<dbReference type="Proteomes" id="UP001152795">
    <property type="component" value="Unassembled WGS sequence"/>
</dbReference>
<name>A0A7D9EYF8_PARCT</name>
<gene>
    <name evidence="2" type="ORF">PACLA_8A038340</name>
</gene>
<feature type="compositionally biased region" description="Polar residues" evidence="1">
    <location>
        <begin position="18"/>
        <end position="55"/>
    </location>
</feature>
<accession>A0A7D9EYF8</accession>
<protein>
    <submittedName>
        <fullName evidence="2">Uncharacterized protein</fullName>
    </submittedName>
</protein>
<dbReference type="AlphaFoldDB" id="A0A7D9EYF8"/>
<evidence type="ECO:0000313" key="2">
    <source>
        <dbReference type="EMBL" id="CAB4019769.1"/>
    </source>
</evidence>
<evidence type="ECO:0000256" key="1">
    <source>
        <dbReference type="SAM" id="MobiDB-lite"/>
    </source>
</evidence>
<feature type="compositionally biased region" description="Basic and acidic residues" evidence="1">
    <location>
        <begin position="1"/>
        <end position="16"/>
    </location>
</feature>
<evidence type="ECO:0000313" key="3">
    <source>
        <dbReference type="Proteomes" id="UP001152795"/>
    </source>
</evidence>
<feature type="region of interest" description="Disordered" evidence="1">
    <location>
        <begin position="1"/>
        <end position="55"/>
    </location>
</feature>
<keyword evidence="3" id="KW-1185">Reference proteome</keyword>
<feature type="non-terminal residue" evidence="2">
    <location>
        <position position="55"/>
    </location>
</feature>
<reference evidence="2" key="1">
    <citation type="submission" date="2020-04" db="EMBL/GenBank/DDBJ databases">
        <authorList>
            <person name="Alioto T."/>
            <person name="Alioto T."/>
            <person name="Gomez Garrido J."/>
        </authorList>
    </citation>
    <scope>NUCLEOTIDE SEQUENCE</scope>
    <source>
        <strain evidence="2">A484AB</strain>
    </source>
</reference>